<dbReference type="GO" id="GO:0007064">
    <property type="term" value="P:mitotic sister chromatid cohesion"/>
    <property type="evidence" value="ECO:0007669"/>
    <property type="project" value="InterPro"/>
</dbReference>
<dbReference type="Proteomes" id="UP000549394">
    <property type="component" value="Unassembled WGS sequence"/>
</dbReference>
<proteinExistence type="inferred from homology"/>
<keyword evidence="4" id="KW-0132">Cell division</keyword>
<keyword evidence="8" id="KW-0131">Cell cycle</keyword>
<dbReference type="EMBL" id="CAJFCJ010000006">
    <property type="protein sequence ID" value="CAD5116399.1"/>
    <property type="molecule type" value="Genomic_DNA"/>
</dbReference>
<evidence type="ECO:0000256" key="2">
    <source>
        <dbReference type="ARBA" id="ARBA00008585"/>
    </source>
</evidence>
<evidence type="ECO:0000256" key="3">
    <source>
        <dbReference type="ARBA" id="ARBA00017198"/>
    </source>
</evidence>
<dbReference type="SUPFAM" id="SSF48452">
    <property type="entry name" value="TPR-like"/>
    <property type="match status" value="2"/>
</dbReference>
<keyword evidence="7" id="KW-0539">Nucleus</keyword>
<dbReference type="InterPro" id="IPR019440">
    <property type="entry name" value="MAU2"/>
</dbReference>
<organism evidence="10 11">
    <name type="scientific">Dimorphilus gyrociliatus</name>
    <dbReference type="NCBI Taxonomy" id="2664684"/>
    <lineage>
        <taxon>Eukaryota</taxon>
        <taxon>Metazoa</taxon>
        <taxon>Spiralia</taxon>
        <taxon>Lophotrochozoa</taxon>
        <taxon>Annelida</taxon>
        <taxon>Polychaeta</taxon>
        <taxon>Polychaeta incertae sedis</taxon>
        <taxon>Dinophilidae</taxon>
        <taxon>Dimorphilus</taxon>
    </lineage>
</organism>
<dbReference type="GO" id="GO:0051301">
    <property type="term" value="P:cell division"/>
    <property type="evidence" value="ECO:0007669"/>
    <property type="project" value="UniProtKB-KW"/>
</dbReference>
<evidence type="ECO:0000256" key="1">
    <source>
        <dbReference type="ARBA" id="ARBA00004642"/>
    </source>
</evidence>
<evidence type="ECO:0000256" key="5">
    <source>
        <dbReference type="ARBA" id="ARBA00022776"/>
    </source>
</evidence>
<keyword evidence="11" id="KW-1185">Reference proteome</keyword>
<dbReference type="OrthoDB" id="5565328at2759"/>
<accession>A0A7I8VPA1</accession>
<comment type="subcellular location">
    <subcellularLocation>
        <location evidence="1">Nucleus</location>
        <location evidence="1">Nucleoplasm</location>
    </subcellularLocation>
</comment>
<evidence type="ECO:0000256" key="6">
    <source>
        <dbReference type="ARBA" id="ARBA00022829"/>
    </source>
</evidence>
<protein>
    <recommendedName>
        <fullName evidence="3">MAU2 chromatid cohesion factor homolog</fullName>
    </recommendedName>
    <alternativeName>
        <fullName evidence="9">Cohesin loading complex subunit SCC4 homolog</fullName>
    </alternativeName>
</protein>
<dbReference type="Gene3D" id="1.25.40.10">
    <property type="entry name" value="Tetratricopeptide repeat domain"/>
    <property type="match status" value="2"/>
</dbReference>
<dbReference type="Pfam" id="PF10345">
    <property type="entry name" value="Cohesin_load"/>
    <property type="match status" value="1"/>
</dbReference>
<sequence>MATPAVITQELSPIYASLLGLAEKFRTTNPPNYKACIQCLRSILSFKLHPRLEARTNYQLGSILFKQTNNIDLAQRHLETAWQLSQSVLDDSVIFETASTLAKLYISQGNTEDSKAILRTAIDRSGQFPYWHCLLLLQVSENFIADYQYDVAVQMLSIGSDFAASHRSFYTQGLFLLSKAMVLLMGKKLDQIPTAMAASARCIEQMTSQYHRESLRTFYLFLDVYQYLITGKVKSCKPSLKQLQQTIQTLTNMPEEDTMNYNPIDKFHWMPKDQICVVVYLVTIIHSLQAGCVEKASKYTEKALSHVNNLKAAGAVDSPLLKSMELFLFEQVIQCKIISGNQYEAIKGIMHASNHVSQSAPRLFRTHSSQLHTLIGLYAMSMNCMDAAEAQFSLAIKSADKELATFIRLNLAICYLKMNRQAEVVSLLEKCDNHVACNQDNQSVKASTLYVKGLQAFFERRYHDAKRVLRESIKIANGEELNRLTACGLVLLGHIFCDQSNSTEALNMINPAMQLAAKIPDNHVQLWASFLLKGIYEKCGNQQSSIEYSSLYKQFSELLLNDYLNAGGQPEHKLIEWLDGSPPVFTSQPISTHQSARPY</sequence>
<dbReference type="GO" id="GO:0005654">
    <property type="term" value="C:nucleoplasm"/>
    <property type="evidence" value="ECO:0007669"/>
    <property type="project" value="UniProtKB-SubCell"/>
</dbReference>
<name>A0A7I8VPA1_9ANNE</name>
<gene>
    <name evidence="10" type="ORF">DGYR_LOCUS5036</name>
</gene>
<evidence type="ECO:0000256" key="8">
    <source>
        <dbReference type="ARBA" id="ARBA00023306"/>
    </source>
</evidence>
<dbReference type="InterPro" id="IPR011990">
    <property type="entry name" value="TPR-like_helical_dom_sf"/>
</dbReference>
<evidence type="ECO:0000313" key="11">
    <source>
        <dbReference type="Proteomes" id="UP000549394"/>
    </source>
</evidence>
<dbReference type="PANTHER" id="PTHR21394">
    <property type="entry name" value="MAU2 CHROMATID COHESION FACTOR HOMOLOG"/>
    <property type="match status" value="1"/>
</dbReference>
<keyword evidence="6" id="KW-0159">Chromosome partition</keyword>
<keyword evidence="5" id="KW-0498">Mitosis</keyword>
<comment type="similarity">
    <text evidence="2">Belongs to the SCC4/mau-2 family.</text>
</comment>
<evidence type="ECO:0000256" key="4">
    <source>
        <dbReference type="ARBA" id="ARBA00022618"/>
    </source>
</evidence>
<dbReference type="GO" id="GO:0007059">
    <property type="term" value="P:chromosome segregation"/>
    <property type="evidence" value="ECO:0007669"/>
    <property type="project" value="UniProtKB-KW"/>
</dbReference>
<evidence type="ECO:0000256" key="9">
    <source>
        <dbReference type="ARBA" id="ARBA00030523"/>
    </source>
</evidence>
<comment type="caution">
    <text evidence="10">The sequence shown here is derived from an EMBL/GenBank/DDBJ whole genome shotgun (WGS) entry which is preliminary data.</text>
</comment>
<reference evidence="10 11" key="1">
    <citation type="submission" date="2020-08" db="EMBL/GenBank/DDBJ databases">
        <authorList>
            <person name="Hejnol A."/>
        </authorList>
    </citation>
    <scope>NUCLEOTIDE SEQUENCE [LARGE SCALE GENOMIC DNA]</scope>
</reference>
<evidence type="ECO:0000256" key="7">
    <source>
        <dbReference type="ARBA" id="ARBA00023242"/>
    </source>
</evidence>
<evidence type="ECO:0000313" key="10">
    <source>
        <dbReference type="EMBL" id="CAD5116399.1"/>
    </source>
</evidence>
<dbReference type="AlphaFoldDB" id="A0A7I8VPA1"/>